<dbReference type="InterPro" id="IPR009210">
    <property type="entry name" value="ASCC1"/>
</dbReference>
<dbReference type="AlphaFoldDB" id="A0A1V6PWW5"/>
<dbReference type="STRING" id="416450.A0A1V6PWW5"/>
<feature type="region of interest" description="Disordered" evidence="1">
    <location>
        <begin position="289"/>
        <end position="320"/>
    </location>
</feature>
<evidence type="ECO:0000313" key="3">
    <source>
        <dbReference type="EMBL" id="OQD81197.1"/>
    </source>
</evidence>
<feature type="region of interest" description="Disordered" evidence="1">
    <location>
        <begin position="34"/>
        <end position="54"/>
    </location>
</feature>
<protein>
    <recommendedName>
        <fullName evidence="2">A-kinase anchor protein 7-like phosphoesterase domain-containing protein</fullName>
    </recommendedName>
</protein>
<feature type="region of interest" description="Disordered" evidence="1">
    <location>
        <begin position="110"/>
        <end position="148"/>
    </location>
</feature>
<gene>
    <name evidence="3" type="ORF">PENANT_c029G02729</name>
</gene>
<organism evidence="3 4">
    <name type="scientific">Penicillium antarcticum</name>
    <dbReference type="NCBI Taxonomy" id="416450"/>
    <lineage>
        <taxon>Eukaryota</taxon>
        <taxon>Fungi</taxon>
        <taxon>Dikarya</taxon>
        <taxon>Ascomycota</taxon>
        <taxon>Pezizomycotina</taxon>
        <taxon>Eurotiomycetes</taxon>
        <taxon>Eurotiomycetidae</taxon>
        <taxon>Eurotiales</taxon>
        <taxon>Aspergillaceae</taxon>
        <taxon>Penicillium</taxon>
    </lineage>
</organism>
<reference evidence="4" key="1">
    <citation type="journal article" date="2017" name="Nat. Microbiol.">
        <title>Global analysis of biosynthetic gene clusters reveals vast potential of secondary metabolite production in Penicillium species.</title>
        <authorList>
            <person name="Nielsen J.C."/>
            <person name="Grijseels S."/>
            <person name="Prigent S."/>
            <person name="Ji B."/>
            <person name="Dainat J."/>
            <person name="Nielsen K.F."/>
            <person name="Frisvad J.C."/>
            <person name="Workman M."/>
            <person name="Nielsen J."/>
        </authorList>
    </citation>
    <scope>NUCLEOTIDE SEQUENCE [LARGE SCALE GENOMIC DNA]</scope>
    <source>
        <strain evidence="4">IBT 31811</strain>
    </source>
</reference>
<comment type="caution">
    <text evidence="3">The sequence shown here is derived from an EMBL/GenBank/DDBJ whole genome shotgun (WGS) entry which is preliminary data.</text>
</comment>
<dbReference type="Proteomes" id="UP000191672">
    <property type="component" value="Unassembled WGS sequence"/>
</dbReference>
<dbReference type="GO" id="GO:0005634">
    <property type="term" value="C:nucleus"/>
    <property type="evidence" value="ECO:0007669"/>
    <property type="project" value="TreeGrafter"/>
</dbReference>
<feature type="region of interest" description="Disordered" evidence="1">
    <location>
        <begin position="221"/>
        <end position="258"/>
    </location>
</feature>
<evidence type="ECO:0000259" key="2">
    <source>
        <dbReference type="Pfam" id="PF10469"/>
    </source>
</evidence>
<keyword evidence="4" id="KW-1185">Reference proteome</keyword>
<feature type="domain" description="A-kinase anchor protein 7-like phosphoesterase" evidence="2">
    <location>
        <begin position="1"/>
        <end position="214"/>
    </location>
</feature>
<proteinExistence type="predicted"/>
<dbReference type="EMBL" id="MDYN01000029">
    <property type="protein sequence ID" value="OQD81197.1"/>
    <property type="molecule type" value="Genomic_DNA"/>
</dbReference>
<dbReference type="Pfam" id="PF10469">
    <property type="entry name" value="AKAP7_NLS"/>
    <property type="match status" value="1"/>
</dbReference>
<feature type="compositionally biased region" description="Basic and acidic residues" evidence="1">
    <location>
        <begin position="112"/>
        <end position="127"/>
    </location>
</feature>
<feature type="compositionally biased region" description="Low complexity" evidence="1">
    <location>
        <begin position="37"/>
        <end position="52"/>
    </location>
</feature>
<accession>A0A1V6PWW5</accession>
<sequence>MSLRSKERLEQAISLFQSLDLKALISEADRVAAQKKNNNNPSESSTSTHEPNQNQPMMVSLESLHALPNAKSASILHASPVDLTGRLYPFCVMLRDKFIEAGFIQNEASKAPTRDKMQAKPSADDNKVASGDTSPRAEQDSSGSSHLPAIVDPYTAALSRKPKPRPLLLHATLVNTIYVRGRHNTQNKSADGKKPPKRITFDARDLVSLYKDYYTDETRTNARPVNLNTEDPFSPNSPVADGNSRQPKSPARNSQSVDFRQSKPTYPFIWAKDITLDTIAICEMGAKKISSHPGVSSNHDLDNRLGEKYTVVSERSLDEK</sequence>
<dbReference type="PANTHER" id="PTHR13360:SF1">
    <property type="entry name" value="ACTIVATING SIGNAL COINTEGRATOR 1 COMPLEX SUBUNIT 1"/>
    <property type="match status" value="1"/>
</dbReference>
<dbReference type="GO" id="GO:0006307">
    <property type="term" value="P:DNA alkylation repair"/>
    <property type="evidence" value="ECO:0007669"/>
    <property type="project" value="InterPro"/>
</dbReference>
<evidence type="ECO:0000256" key="1">
    <source>
        <dbReference type="SAM" id="MobiDB-lite"/>
    </source>
</evidence>
<dbReference type="PANTHER" id="PTHR13360">
    <property type="entry name" value="ACTIVATING SIGNAL COINTEGRATOR 1 COMPLEX SUBUNIT 1"/>
    <property type="match status" value="1"/>
</dbReference>
<dbReference type="GO" id="GO:0006355">
    <property type="term" value="P:regulation of DNA-templated transcription"/>
    <property type="evidence" value="ECO:0007669"/>
    <property type="project" value="TreeGrafter"/>
</dbReference>
<dbReference type="Gene3D" id="3.90.1140.10">
    <property type="entry name" value="Cyclic phosphodiesterase"/>
    <property type="match status" value="1"/>
</dbReference>
<dbReference type="InterPro" id="IPR019510">
    <property type="entry name" value="AKAP7-like_phosphoesterase"/>
</dbReference>
<evidence type="ECO:0000313" key="4">
    <source>
        <dbReference type="Proteomes" id="UP000191672"/>
    </source>
</evidence>
<name>A0A1V6PWW5_9EURO</name>